<organism evidence="7 8">
    <name type="scientific">Massilia horti</name>
    <dbReference type="NCBI Taxonomy" id="2562153"/>
    <lineage>
        <taxon>Bacteria</taxon>
        <taxon>Pseudomonadati</taxon>
        <taxon>Pseudomonadota</taxon>
        <taxon>Betaproteobacteria</taxon>
        <taxon>Burkholderiales</taxon>
        <taxon>Oxalobacteraceae</taxon>
        <taxon>Telluria group</taxon>
        <taxon>Massilia</taxon>
    </lineage>
</organism>
<feature type="transmembrane region" description="Helical" evidence="5">
    <location>
        <begin position="12"/>
        <end position="33"/>
    </location>
</feature>
<feature type="transmembrane region" description="Helical" evidence="5">
    <location>
        <begin position="39"/>
        <end position="57"/>
    </location>
</feature>
<name>A0A4Y9T0H5_9BURK</name>
<sequence length="125" mass="13248">MDKVLPHWRQFAVFVAGGLLCAVADVGLMQALLAAGMHYAGATTAGFAVALLVNYAFHSHVTFEQAATPIGFARYLCGVGLNYLLTLGCVALTVALLGNPLYGKLVSLPLVAVNGYVLGKYWIFK</sequence>
<feature type="domain" description="GtrA/DPMS transmembrane" evidence="6">
    <location>
        <begin position="14"/>
        <end position="124"/>
    </location>
</feature>
<dbReference type="OrthoDB" id="8758470at2"/>
<dbReference type="AlphaFoldDB" id="A0A4Y9T0H5"/>
<dbReference type="Proteomes" id="UP000297258">
    <property type="component" value="Unassembled WGS sequence"/>
</dbReference>
<evidence type="ECO:0000256" key="1">
    <source>
        <dbReference type="ARBA" id="ARBA00004141"/>
    </source>
</evidence>
<reference evidence="7 8" key="1">
    <citation type="submission" date="2019-03" db="EMBL/GenBank/DDBJ databases">
        <title>Draft genome of Massilia hortus sp. nov., a novel bacterial species of the Oxalobacteraceae family.</title>
        <authorList>
            <person name="Peta V."/>
            <person name="Raths R."/>
            <person name="Bucking H."/>
        </authorList>
    </citation>
    <scope>NUCLEOTIDE SEQUENCE [LARGE SCALE GENOMIC DNA]</scope>
    <source>
        <strain evidence="7 8">ONC3</strain>
    </source>
</reference>
<keyword evidence="3 5" id="KW-1133">Transmembrane helix</keyword>
<comment type="caution">
    <text evidence="7">The sequence shown here is derived from an EMBL/GenBank/DDBJ whole genome shotgun (WGS) entry which is preliminary data.</text>
</comment>
<evidence type="ECO:0000256" key="5">
    <source>
        <dbReference type="SAM" id="Phobius"/>
    </source>
</evidence>
<dbReference type="EMBL" id="SPUM01000110">
    <property type="protein sequence ID" value="TFW30403.1"/>
    <property type="molecule type" value="Genomic_DNA"/>
</dbReference>
<proteinExistence type="predicted"/>
<evidence type="ECO:0000256" key="3">
    <source>
        <dbReference type="ARBA" id="ARBA00022989"/>
    </source>
</evidence>
<keyword evidence="2 5" id="KW-0812">Transmembrane</keyword>
<evidence type="ECO:0000256" key="2">
    <source>
        <dbReference type="ARBA" id="ARBA00022692"/>
    </source>
</evidence>
<evidence type="ECO:0000313" key="7">
    <source>
        <dbReference type="EMBL" id="TFW30403.1"/>
    </source>
</evidence>
<feature type="transmembrane region" description="Helical" evidence="5">
    <location>
        <begin position="105"/>
        <end position="124"/>
    </location>
</feature>
<dbReference type="GO" id="GO:0016020">
    <property type="term" value="C:membrane"/>
    <property type="evidence" value="ECO:0007669"/>
    <property type="project" value="UniProtKB-SubCell"/>
</dbReference>
<evidence type="ECO:0000259" key="6">
    <source>
        <dbReference type="Pfam" id="PF04138"/>
    </source>
</evidence>
<evidence type="ECO:0000313" key="8">
    <source>
        <dbReference type="Proteomes" id="UP000297258"/>
    </source>
</evidence>
<dbReference type="GO" id="GO:0000271">
    <property type="term" value="P:polysaccharide biosynthetic process"/>
    <property type="evidence" value="ECO:0007669"/>
    <property type="project" value="InterPro"/>
</dbReference>
<dbReference type="InterPro" id="IPR007267">
    <property type="entry name" value="GtrA_DPMS_TM"/>
</dbReference>
<comment type="subcellular location">
    <subcellularLocation>
        <location evidence="1">Membrane</location>
        <topology evidence="1">Multi-pass membrane protein</topology>
    </subcellularLocation>
</comment>
<feature type="transmembrane region" description="Helical" evidence="5">
    <location>
        <begin position="78"/>
        <end position="99"/>
    </location>
</feature>
<dbReference type="RefSeq" id="WP_135190867.1">
    <property type="nucleotide sequence ID" value="NZ_SPUM01000110.1"/>
</dbReference>
<keyword evidence="8" id="KW-1185">Reference proteome</keyword>
<evidence type="ECO:0000256" key="4">
    <source>
        <dbReference type="ARBA" id="ARBA00023136"/>
    </source>
</evidence>
<protein>
    <submittedName>
        <fullName evidence="7">GtrA family protein</fullName>
    </submittedName>
</protein>
<accession>A0A4Y9T0H5</accession>
<dbReference type="Pfam" id="PF04138">
    <property type="entry name" value="GtrA_DPMS_TM"/>
    <property type="match status" value="1"/>
</dbReference>
<keyword evidence="4 5" id="KW-0472">Membrane</keyword>
<gene>
    <name evidence="7" type="ORF">E4O92_17100</name>
</gene>